<organism evidence="1 2">
    <name type="scientific">Rhododendron molle</name>
    <name type="common">Chinese azalea</name>
    <name type="synonym">Azalea mollis</name>
    <dbReference type="NCBI Taxonomy" id="49168"/>
    <lineage>
        <taxon>Eukaryota</taxon>
        <taxon>Viridiplantae</taxon>
        <taxon>Streptophyta</taxon>
        <taxon>Embryophyta</taxon>
        <taxon>Tracheophyta</taxon>
        <taxon>Spermatophyta</taxon>
        <taxon>Magnoliopsida</taxon>
        <taxon>eudicotyledons</taxon>
        <taxon>Gunneridae</taxon>
        <taxon>Pentapetalae</taxon>
        <taxon>asterids</taxon>
        <taxon>Ericales</taxon>
        <taxon>Ericaceae</taxon>
        <taxon>Ericoideae</taxon>
        <taxon>Rhodoreae</taxon>
        <taxon>Rhododendron</taxon>
    </lineage>
</organism>
<name>A0ACC0M7U7_RHOML</name>
<sequence>MEHVFKLDKSAAEPDILLWKLEFDVFDGLFCYEEIKSIFSIVESGDQLFEVPCLCTFRGWHVRFAEMDAKADDMVYGSFYYYHDLVSSYFSGFGISGMT</sequence>
<keyword evidence="2" id="KW-1185">Reference proteome</keyword>
<reference evidence="1" key="1">
    <citation type="submission" date="2022-02" db="EMBL/GenBank/DDBJ databases">
        <title>Plant Genome Project.</title>
        <authorList>
            <person name="Zhang R.-G."/>
        </authorList>
    </citation>
    <scope>NUCLEOTIDE SEQUENCE</scope>
    <source>
        <strain evidence="1">AT1</strain>
    </source>
</reference>
<gene>
    <name evidence="1" type="ORF">RHMOL_Rhmol10G0303500</name>
</gene>
<proteinExistence type="predicted"/>
<protein>
    <submittedName>
        <fullName evidence="1">Uncharacterized protein</fullName>
    </submittedName>
</protein>
<evidence type="ECO:0000313" key="1">
    <source>
        <dbReference type="EMBL" id="KAI8537035.1"/>
    </source>
</evidence>
<accession>A0ACC0M7U7</accession>
<evidence type="ECO:0000313" key="2">
    <source>
        <dbReference type="Proteomes" id="UP001062846"/>
    </source>
</evidence>
<comment type="caution">
    <text evidence="1">The sequence shown here is derived from an EMBL/GenBank/DDBJ whole genome shotgun (WGS) entry which is preliminary data.</text>
</comment>
<dbReference type="EMBL" id="CM046397">
    <property type="protein sequence ID" value="KAI8537035.1"/>
    <property type="molecule type" value="Genomic_DNA"/>
</dbReference>
<dbReference type="Proteomes" id="UP001062846">
    <property type="component" value="Chromosome 10"/>
</dbReference>